<organism evidence="3 4">
    <name type="scientific">Phycicoccus avicenniae</name>
    <dbReference type="NCBI Taxonomy" id="2828860"/>
    <lineage>
        <taxon>Bacteria</taxon>
        <taxon>Bacillati</taxon>
        <taxon>Actinomycetota</taxon>
        <taxon>Actinomycetes</taxon>
        <taxon>Micrococcales</taxon>
        <taxon>Intrasporangiaceae</taxon>
        <taxon>Phycicoccus</taxon>
    </lineage>
</organism>
<accession>A0A941I0Q3</accession>
<keyword evidence="4" id="KW-1185">Reference proteome</keyword>
<dbReference type="Proteomes" id="UP000677016">
    <property type="component" value="Unassembled WGS sequence"/>
</dbReference>
<dbReference type="Gene3D" id="3.30.420.10">
    <property type="entry name" value="Ribonuclease H-like superfamily/Ribonuclease H"/>
    <property type="match status" value="1"/>
</dbReference>
<evidence type="ECO:0000256" key="1">
    <source>
        <dbReference type="SAM" id="MobiDB-lite"/>
    </source>
</evidence>
<feature type="region of interest" description="Disordered" evidence="1">
    <location>
        <begin position="462"/>
        <end position="519"/>
    </location>
</feature>
<dbReference type="InterPro" id="IPR036397">
    <property type="entry name" value="RNaseH_sf"/>
</dbReference>
<comment type="caution">
    <text evidence="3">The sequence shown here is derived from an EMBL/GenBank/DDBJ whole genome shotgun (WGS) entry which is preliminary data.</text>
</comment>
<dbReference type="PROSITE" id="PS50994">
    <property type="entry name" value="INTEGRASE"/>
    <property type="match status" value="1"/>
</dbReference>
<dbReference type="InterPro" id="IPR001584">
    <property type="entry name" value="Integrase_cat-core"/>
</dbReference>
<dbReference type="GO" id="GO:0003676">
    <property type="term" value="F:nucleic acid binding"/>
    <property type="evidence" value="ECO:0007669"/>
    <property type="project" value="InterPro"/>
</dbReference>
<evidence type="ECO:0000313" key="3">
    <source>
        <dbReference type="EMBL" id="MBR7744352.1"/>
    </source>
</evidence>
<dbReference type="GO" id="GO:0015074">
    <property type="term" value="P:DNA integration"/>
    <property type="evidence" value="ECO:0007669"/>
    <property type="project" value="InterPro"/>
</dbReference>
<dbReference type="AlphaFoldDB" id="A0A941I0Q3"/>
<dbReference type="RefSeq" id="WP_211603879.1">
    <property type="nucleotide sequence ID" value="NZ_JAGSNF010000020.1"/>
</dbReference>
<sequence>MTTYDITARQAVVASLLRLGGGQSPSSAHVNRVAALYGVTQRTIYRWLRDPILREALAPVPVGIRRRGFKITTMHLTVIADEQNARSAWRRLRDAGEVECSYATFMRALDNCDPGLREAAIHGFKGLVNNRLYLKHTPPHRNHTFHLDHTILDVFVWPSHREKSPIRAQVTVVVDGYSGLIHAVPWKTDVNGDMVAAALVEAATERDYYGVKVGGVPEQVVLDNAAAHFGPAMRAGAQNLGWLLSPTHPYSSWQNGKAERAIGLLNQRLANRAPGATDAGTTRKNMRRHIPVTQMDRLDPNTVWSWKAFTLALREVVDDLNRNVPVERLGNQTRLAVYAKDPTERHPIDASIAVQSMLHTAERTYQATKNGIQYDNRQYVSADVQFGRRYLVRYLPTLRDSIHLYTANGQYVGEAFEAGSLPPKARAKFMAARAQQERAATAIEHGVVAARRHFADAVNAQVASTDDDGADEVGPSLTAEINARATQPRPRLPRVPARPTPKTDPATESWLAALDDEDA</sequence>
<dbReference type="SUPFAM" id="SSF53098">
    <property type="entry name" value="Ribonuclease H-like"/>
    <property type="match status" value="1"/>
</dbReference>
<protein>
    <submittedName>
        <fullName evidence="3">DDE-type integrase/transposase/recombinase</fullName>
    </submittedName>
</protein>
<name>A0A941I0Q3_9MICO</name>
<proteinExistence type="predicted"/>
<dbReference type="InterPro" id="IPR012337">
    <property type="entry name" value="RNaseH-like_sf"/>
</dbReference>
<evidence type="ECO:0000259" key="2">
    <source>
        <dbReference type="PROSITE" id="PS50994"/>
    </source>
</evidence>
<gene>
    <name evidence="3" type="ORF">KC207_13745</name>
</gene>
<evidence type="ECO:0000313" key="4">
    <source>
        <dbReference type="Proteomes" id="UP000677016"/>
    </source>
</evidence>
<feature type="domain" description="Integrase catalytic" evidence="2">
    <location>
        <begin position="134"/>
        <end position="342"/>
    </location>
</feature>
<dbReference type="EMBL" id="JAGSNF010000020">
    <property type="protein sequence ID" value="MBR7744352.1"/>
    <property type="molecule type" value="Genomic_DNA"/>
</dbReference>
<reference evidence="3" key="1">
    <citation type="submission" date="2021-04" db="EMBL/GenBank/DDBJ databases">
        <title>Phycicoccus avicenniae sp. nov., a novel endophytic actinomycetes isolated from branch of Avicennia mariana.</title>
        <authorList>
            <person name="Tuo L."/>
        </authorList>
    </citation>
    <scope>NUCLEOTIDE SEQUENCE</scope>
    <source>
        <strain evidence="3">BSK3Z-2</strain>
    </source>
</reference>